<dbReference type="PROSITE" id="PS51898">
    <property type="entry name" value="TYR_RECOMBINASE"/>
    <property type="match status" value="1"/>
</dbReference>
<evidence type="ECO:0000313" key="9">
    <source>
        <dbReference type="EMBL" id="PWV60094.1"/>
    </source>
</evidence>
<keyword evidence="10" id="KW-1185">Reference proteome</keyword>
<gene>
    <name evidence="9" type="ORF">C7443_10823</name>
</gene>
<dbReference type="InterPro" id="IPR002104">
    <property type="entry name" value="Integrase_catalytic"/>
</dbReference>
<dbReference type="CDD" id="cd00801">
    <property type="entry name" value="INT_P4_C"/>
    <property type="match status" value="1"/>
</dbReference>
<dbReference type="InterPro" id="IPR010998">
    <property type="entry name" value="Integrase_recombinase_N"/>
</dbReference>
<dbReference type="Gene3D" id="1.10.150.130">
    <property type="match status" value="1"/>
</dbReference>
<dbReference type="Pfam" id="PF00589">
    <property type="entry name" value="Phage_integrase"/>
    <property type="match status" value="1"/>
</dbReference>
<evidence type="ECO:0000256" key="5">
    <source>
        <dbReference type="PROSITE-ProRule" id="PRU01248"/>
    </source>
</evidence>
<dbReference type="Gene3D" id="3.30.160.390">
    <property type="entry name" value="Integrase, DNA-binding domain"/>
    <property type="match status" value="1"/>
</dbReference>
<feature type="region of interest" description="Disordered" evidence="6">
    <location>
        <begin position="279"/>
        <end position="305"/>
    </location>
</feature>
<dbReference type="Proteomes" id="UP000246569">
    <property type="component" value="Unassembled WGS sequence"/>
</dbReference>
<sequence>MGGYPAVTLQQVREKAREVREKIAQGIDPIAERKAARSALMASRATEITFEEAAKQYIAAKSPEWKNAKHAQQWGNTLETYAFPKIGKLQVRDIDTPHVLEVLEPIWTVKTETASRVRGRIEAVLDWATVRKYRDGQNPARWKGYLDSMLPEPTKVAKNGNHAALPFAEASAFMKHLRKMDGTGARALEFTILTAARSGEVRGATWDEIDLEARVWTIPAGRMKMGKEHEVPLTEDAVALLKALPRFEDNNLVFPASRGGELSDMTLAAVIKRMHESETKAGRKGYIDPKQADKNGDPKVATPHGFRSTFRDWAAEQTDHPREVAEMALAHSIESKVEAHYRRGNLLQKRRALMEDWASFCHPKK</sequence>
<proteinExistence type="inferred from homology"/>
<dbReference type="InterPro" id="IPR053876">
    <property type="entry name" value="Phage_int_M"/>
</dbReference>
<dbReference type="PANTHER" id="PTHR30629:SF2">
    <property type="entry name" value="PROPHAGE INTEGRASE INTS-RELATED"/>
    <property type="match status" value="1"/>
</dbReference>
<feature type="compositionally biased region" description="Basic and acidic residues" evidence="6">
    <location>
        <begin position="279"/>
        <end position="297"/>
    </location>
</feature>
<evidence type="ECO:0000256" key="1">
    <source>
        <dbReference type="ARBA" id="ARBA00008857"/>
    </source>
</evidence>
<keyword evidence="3 5" id="KW-0238">DNA-binding</keyword>
<evidence type="ECO:0000256" key="6">
    <source>
        <dbReference type="SAM" id="MobiDB-lite"/>
    </source>
</evidence>
<dbReference type="InterPro" id="IPR011010">
    <property type="entry name" value="DNA_brk_join_enz"/>
</dbReference>
<dbReference type="InterPro" id="IPR038488">
    <property type="entry name" value="Integrase_DNA-bd_sf"/>
</dbReference>
<dbReference type="GO" id="GO:0006310">
    <property type="term" value="P:DNA recombination"/>
    <property type="evidence" value="ECO:0007669"/>
    <property type="project" value="UniProtKB-KW"/>
</dbReference>
<dbReference type="Gene3D" id="1.10.443.10">
    <property type="entry name" value="Intergrase catalytic core"/>
    <property type="match status" value="1"/>
</dbReference>
<keyword evidence="2" id="KW-0229">DNA integration</keyword>
<name>A0A317MSG4_9GAMM</name>
<comment type="caution">
    <text evidence="9">The sequence shown here is derived from an EMBL/GenBank/DDBJ whole genome shotgun (WGS) entry which is preliminary data.</text>
</comment>
<reference evidence="9 10" key="1">
    <citation type="submission" date="2018-05" db="EMBL/GenBank/DDBJ databases">
        <title>Genomic Encyclopedia of Type Strains, Phase IV (KMG-IV): sequencing the most valuable type-strain genomes for metagenomic binning, comparative biology and taxonomic classification.</title>
        <authorList>
            <person name="Goeker M."/>
        </authorList>
    </citation>
    <scope>NUCLEOTIDE SEQUENCE [LARGE SCALE GENOMIC DNA]</scope>
    <source>
        <strain evidence="9 10">DSM 23606</strain>
    </source>
</reference>
<accession>A0A317MSG4</accession>
<dbReference type="InterPro" id="IPR013762">
    <property type="entry name" value="Integrase-like_cat_sf"/>
</dbReference>
<dbReference type="AlphaFoldDB" id="A0A317MSG4"/>
<comment type="similarity">
    <text evidence="1">Belongs to the 'phage' integrase family.</text>
</comment>
<dbReference type="GO" id="GO:0015074">
    <property type="term" value="P:DNA integration"/>
    <property type="evidence" value="ECO:0007669"/>
    <property type="project" value="UniProtKB-KW"/>
</dbReference>
<protein>
    <submittedName>
        <fullName evidence="9">Integrase</fullName>
    </submittedName>
</protein>
<keyword evidence="4" id="KW-0233">DNA recombination</keyword>
<dbReference type="Pfam" id="PF13356">
    <property type="entry name" value="Arm-DNA-bind_3"/>
    <property type="match status" value="1"/>
</dbReference>
<evidence type="ECO:0000313" key="10">
    <source>
        <dbReference type="Proteomes" id="UP000246569"/>
    </source>
</evidence>
<dbReference type="InterPro" id="IPR044068">
    <property type="entry name" value="CB"/>
</dbReference>
<dbReference type="Pfam" id="PF22022">
    <property type="entry name" value="Phage_int_M"/>
    <property type="match status" value="1"/>
</dbReference>
<evidence type="ECO:0000256" key="3">
    <source>
        <dbReference type="ARBA" id="ARBA00023125"/>
    </source>
</evidence>
<dbReference type="InterPro" id="IPR025166">
    <property type="entry name" value="Integrase_DNA_bind_dom"/>
</dbReference>
<dbReference type="InterPro" id="IPR050808">
    <property type="entry name" value="Phage_Integrase"/>
</dbReference>
<dbReference type="PROSITE" id="PS51900">
    <property type="entry name" value="CB"/>
    <property type="match status" value="1"/>
</dbReference>
<dbReference type="PANTHER" id="PTHR30629">
    <property type="entry name" value="PROPHAGE INTEGRASE"/>
    <property type="match status" value="1"/>
</dbReference>
<feature type="domain" description="Tyr recombinase" evidence="7">
    <location>
        <begin position="160"/>
        <end position="354"/>
    </location>
</feature>
<dbReference type="EMBL" id="QGTJ01000008">
    <property type="protein sequence ID" value="PWV60094.1"/>
    <property type="molecule type" value="Genomic_DNA"/>
</dbReference>
<evidence type="ECO:0000256" key="4">
    <source>
        <dbReference type="ARBA" id="ARBA00023172"/>
    </source>
</evidence>
<evidence type="ECO:0000256" key="2">
    <source>
        <dbReference type="ARBA" id="ARBA00022908"/>
    </source>
</evidence>
<organism evidence="9 10">
    <name type="scientific">Plasticicumulans acidivorans</name>
    <dbReference type="NCBI Taxonomy" id="886464"/>
    <lineage>
        <taxon>Bacteria</taxon>
        <taxon>Pseudomonadati</taxon>
        <taxon>Pseudomonadota</taxon>
        <taxon>Gammaproteobacteria</taxon>
        <taxon>Candidatus Competibacteraceae</taxon>
        <taxon>Plasticicumulans</taxon>
    </lineage>
</organism>
<evidence type="ECO:0000259" key="8">
    <source>
        <dbReference type="PROSITE" id="PS51900"/>
    </source>
</evidence>
<dbReference type="SUPFAM" id="SSF56349">
    <property type="entry name" value="DNA breaking-rejoining enzymes"/>
    <property type="match status" value="1"/>
</dbReference>
<feature type="domain" description="Core-binding (CB)" evidence="8">
    <location>
        <begin position="48"/>
        <end position="129"/>
    </location>
</feature>
<dbReference type="GO" id="GO:0003677">
    <property type="term" value="F:DNA binding"/>
    <property type="evidence" value="ECO:0007669"/>
    <property type="project" value="UniProtKB-UniRule"/>
</dbReference>
<evidence type="ECO:0000259" key="7">
    <source>
        <dbReference type="PROSITE" id="PS51898"/>
    </source>
</evidence>